<comment type="cofactor">
    <cofactor evidence="1">
        <name>Zn(2+)</name>
        <dbReference type="ChEBI" id="CHEBI:29105"/>
    </cofactor>
</comment>
<dbReference type="InterPro" id="IPR018163">
    <property type="entry name" value="Thr/Ala-tRNA-synth_IIc_edit"/>
</dbReference>
<dbReference type="RefSeq" id="WP_404546342.1">
    <property type="nucleotide sequence ID" value="NZ_JADIKJ010000005.1"/>
</dbReference>
<comment type="caution">
    <text evidence="6">The sequence shown here is derived from an EMBL/GenBank/DDBJ whole genome shotgun (WGS) entry which is preliminary data.</text>
</comment>
<dbReference type="InterPro" id="IPR009000">
    <property type="entry name" value="Transl_B-barrel_sf"/>
</dbReference>
<proteinExistence type="predicted"/>
<sequence length="256" mass="28780">MDKFKRTTRKLYYDDAYLCKCPARITKIGSDYIELDATVAYPEGGGQESDHGFIVSIDGIGVRFIHARKVYTTKINIHDFPDIRVDGVIEHVVHEEDRELLGQFHAGMEVVVQIDVRRRACLSLSHTASHLIYMAISKVRPDAVARTLGCHIGTGTARFDFAVEDRVSPEQLAEIERLANALVRRNSTIRVYPHPEHADARYWECEGEVIPCGGTHIDSTALVGRLIVRRKSMGKGKERIACEFSDAVLKTEAYHS</sequence>
<dbReference type="Proteomes" id="UP001620461">
    <property type="component" value="Unassembled WGS sequence"/>
</dbReference>
<evidence type="ECO:0000313" key="7">
    <source>
        <dbReference type="Proteomes" id="UP001620461"/>
    </source>
</evidence>
<reference evidence="6 7" key="1">
    <citation type="submission" date="2020-10" db="EMBL/GenBank/DDBJ databases">
        <title>Phylogeny of dyella-like bacteria.</title>
        <authorList>
            <person name="Fu J."/>
        </authorList>
    </citation>
    <scope>NUCLEOTIDE SEQUENCE [LARGE SCALE GENOMIC DNA]</scope>
    <source>
        <strain evidence="6 7">JP1</strain>
    </source>
</reference>
<keyword evidence="3" id="KW-0479">Metal-binding</keyword>
<evidence type="ECO:0000256" key="4">
    <source>
        <dbReference type="ARBA" id="ARBA00022833"/>
    </source>
</evidence>
<feature type="domain" description="Alanyl-transfer RNA synthetases family profile" evidence="5">
    <location>
        <begin position="1"/>
        <end position="240"/>
    </location>
</feature>
<dbReference type="InterPro" id="IPR051335">
    <property type="entry name" value="Alanyl-tRNA_Editing_Enzymes"/>
</dbReference>
<dbReference type="SUPFAM" id="SSF50447">
    <property type="entry name" value="Translation proteins"/>
    <property type="match status" value="1"/>
</dbReference>
<dbReference type="InterPro" id="IPR012947">
    <property type="entry name" value="tRNA_SAD"/>
</dbReference>
<dbReference type="PANTHER" id="PTHR43462">
    <property type="entry name" value="ALANYL-TRNA EDITING PROTEIN"/>
    <property type="match status" value="1"/>
</dbReference>
<protein>
    <submittedName>
        <fullName evidence="6">Alanyl-tRNA editing protein</fullName>
    </submittedName>
</protein>
<dbReference type="PANTHER" id="PTHR43462:SF1">
    <property type="entry name" value="ALANYL-TRNA EDITING PROTEIN AARSD1"/>
    <property type="match status" value="1"/>
</dbReference>
<gene>
    <name evidence="6" type="ORF">ISP15_06650</name>
</gene>
<evidence type="ECO:0000313" key="6">
    <source>
        <dbReference type="EMBL" id="MFK2900011.1"/>
    </source>
</evidence>
<name>A0ABW8JIC2_9GAMM</name>
<keyword evidence="4" id="KW-0862">Zinc</keyword>
<evidence type="ECO:0000256" key="1">
    <source>
        <dbReference type="ARBA" id="ARBA00001947"/>
    </source>
</evidence>
<comment type="subcellular location">
    <subcellularLocation>
        <location evidence="2">Cytoplasm</location>
    </subcellularLocation>
</comment>
<dbReference type="Gene3D" id="2.40.30.130">
    <property type="match status" value="1"/>
</dbReference>
<dbReference type="Gene3D" id="3.30.980.10">
    <property type="entry name" value="Threonyl-trna Synthetase, Chain A, domain 2"/>
    <property type="match status" value="1"/>
</dbReference>
<evidence type="ECO:0000259" key="5">
    <source>
        <dbReference type="PROSITE" id="PS50860"/>
    </source>
</evidence>
<evidence type="ECO:0000256" key="3">
    <source>
        <dbReference type="ARBA" id="ARBA00022723"/>
    </source>
</evidence>
<organism evidence="6 7">
    <name type="scientific">Dyella jejuensis</name>
    <dbReference type="NCBI Taxonomy" id="1432009"/>
    <lineage>
        <taxon>Bacteria</taxon>
        <taxon>Pseudomonadati</taxon>
        <taxon>Pseudomonadota</taxon>
        <taxon>Gammaproteobacteria</taxon>
        <taxon>Lysobacterales</taxon>
        <taxon>Rhodanobacteraceae</taxon>
        <taxon>Dyella</taxon>
    </lineage>
</organism>
<dbReference type="Pfam" id="PF07973">
    <property type="entry name" value="tRNA_SAD"/>
    <property type="match status" value="1"/>
</dbReference>
<keyword evidence="7" id="KW-1185">Reference proteome</keyword>
<dbReference type="EMBL" id="JADIKJ010000005">
    <property type="protein sequence ID" value="MFK2900011.1"/>
    <property type="molecule type" value="Genomic_DNA"/>
</dbReference>
<dbReference type="SUPFAM" id="SSF55186">
    <property type="entry name" value="ThrRS/AlaRS common domain"/>
    <property type="match status" value="1"/>
</dbReference>
<dbReference type="PROSITE" id="PS50860">
    <property type="entry name" value="AA_TRNA_LIGASE_II_ALA"/>
    <property type="match status" value="1"/>
</dbReference>
<accession>A0ABW8JIC2</accession>
<dbReference type="InterPro" id="IPR018165">
    <property type="entry name" value="Ala-tRNA-synth_IIc_core"/>
</dbReference>
<evidence type="ECO:0000256" key="2">
    <source>
        <dbReference type="ARBA" id="ARBA00004496"/>
    </source>
</evidence>